<keyword evidence="5 6" id="KW-0472">Membrane</keyword>
<dbReference type="PANTHER" id="PTHR11101">
    <property type="entry name" value="PHOSPHATE TRANSPORTER"/>
    <property type="match status" value="1"/>
</dbReference>
<comment type="caution">
    <text evidence="7">The sequence shown here is derived from an EMBL/GenBank/DDBJ whole genome shotgun (WGS) entry which is preliminary data.</text>
</comment>
<evidence type="ECO:0000256" key="5">
    <source>
        <dbReference type="ARBA" id="ARBA00023136"/>
    </source>
</evidence>
<feature type="transmembrane region" description="Helical" evidence="6">
    <location>
        <begin position="99"/>
        <end position="115"/>
    </location>
</feature>
<sequence length="391" mass="41414">MPPQIRRKIIDQIIFGIMLLVFLFIVACFLAYSNGANDNFKGVATLFGSGTTHYKGAINWATVTTFLGSVAAIFLASTLVKNFSGKGLVPDELIMTPEFAVSIAMGAGATVFLATKIGMPISTTHSLVGALFGSGVVAVGSAFNFAKLGSTFLMPLIVSPLMAAIVSLIVYVVFRRLRVGLGVTKETCICIGDEYKPVSEVTNADGTVALKGSPQKTLKIANEKDCIERYEGKFMGVNAQKLLDYAHYLSAGIVSFARGLNDTPKIVGLLIVINVLDIKWGMVAVAIAMAIGGLLNARKVGETVSKKITTMNHGQGFTANLITGLLVTTASVHGMPVSTTHVSVGSIFGIGTATRKADVSVVRNILLSWLLTLPVGAICSATIYWILVRLF</sequence>
<feature type="transmembrane region" description="Helical" evidence="6">
    <location>
        <begin position="127"/>
        <end position="146"/>
    </location>
</feature>
<dbReference type="Pfam" id="PF01384">
    <property type="entry name" value="PHO4"/>
    <property type="match status" value="1"/>
</dbReference>
<organism evidence="7 8">
    <name type="scientific">Splendidivirga corallicola</name>
    <dbReference type="NCBI Taxonomy" id="3051826"/>
    <lineage>
        <taxon>Bacteria</taxon>
        <taxon>Pseudomonadati</taxon>
        <taxon>Bacteroidota</taxon>
        <taxon>Cytophagia</taxon>
        <taxon>Cytophagales</taxon>
        <taxon>Splendidivirgaceae</taxon>
        <taxon>Splendidivirga</taxon>
    </lineage>
</organism>
<gene>
    <name evidence="7" type="ORF">QQ008_02800</name>
</gene>
<dbReference type="RefSeq" id="WP_346750288.1">
    <property type="nucleotide sequence ID" value="NZ_JAUJEA010000001.1"/>
</dbReference>
<feature type="transmembrane region" description="Helical" evidence="6">
    <location>
        <begin position="57"/>
        <end position="79"/>
    </location>
</feature>
<proteinExistence type="inferred from homology"/>
<feature type="transmembrane region" description="Helical" evidence="6">
    <location>
        <begin position="365"/>
        <end position="387"/>
    </location>
</feature>
<evidence type="ECO:0000256" key="4">
    <source>
        <dbReference type="ARBA" id="ARBA00022989"/>
    </source>
</evidence>
<reference evidence="7" key="1">
    <citation type="submission" date="2023-06" db="EMBL/GenBank/DDBJ databases">
        <title>Genomic of Parafulvivirga corallium.</title>
        <authorList>
            <person name="Wang G."/>
        </authorList>
    </citation>
    <scope>NUCLEOTIDE SEQUENCE</scope>
    <source>
        <strain evidence="7">BMA10</strain>
    </source>
</reference>
<dbReference type="EMBL" id="JAUJEA010000001">
    <property type="protein sequence ID" value="MDN5200263.1"/>
    <property type="molecule type" value="Genomic_DNA"/>
</dbReference>
<keyword evidence="6" id="KW-0592">Phosphate transport</keyword>
<dbReference type="InterPro" id="IPR001204">
    <property type="entry name" value="Phos_transporter"/>
</dbReference>
<keyword evidence="2 6" id="KW-0813">Transport</keyword>
<evidence type="ECO:0000313" key="8">
    <source>
        <dbReference type="Proteomes" id="UP001172082"/>
    </source>
</evidence>
<comment type="subcellular location">
    <subcellularLocation>
        <location evidence="1 6">Membrane</location>
        <topology evidence="1 6">Multi-pass membrane protein</topology>
    </subcellularLocation>
</comment>
<evidence type="ECO:0000256" key="3">
    <source>
        <dbReference type="ARBA" id="ARBA00022692"/>
    </source>
</evidence>
<name>A0ABT8KIK5_9BACT</name>
<accession>A0ABT8KIK5</accession>
<feature type="transmembrane region" description="Helical" evidence="6">
    <location>
        <begin position="152"/>
        <end position="174"/>
    </location>
</feature>
<feature type="transmembrane region" description="Helical" evidence="6">
    <location>
        <begin position="12"/>
        <end position="32"/>
    </location>
</feature>
<dbReference type="PANTHER" id="PTHR11101:SF80">
    <property type="entry name" value="PHOSPHATE TRANSPORTER"/>
    <property type="match status" value="1"/>
</dbReference>
<evidence type="ECO:0000313" key="7">
    <source>
        <dbReference type="EMBL" id="MDN5200263.1"/>
    </source>
</evidence>
<protein>
    <recommendedName>
        <fullName evidence="6">Phosphate transporter</fullName>
    </recommendedName>
</protein>
<keyword evidence="3 6" id="KW-0812">Transmembrane</keyword>
<dbReference type="PROSITE" id="PS51257">
    <property type="entry name" value="PROKAR_LIPOPROTEIN"/>
    <property type="match status" value="1"/>
</dbReference>
<keyword evidence="8" id="KW-1185">Reference proteome</keyword>
<dbReference type="Proteomes" id="UP001172082">
    <property type="component" value="Unassembled WGS sequence"/>
</dbReference>
<evidence type="ECO:0000256" key="1">
    <source>
        <dbReference type="ARBA" id="ARBA00004141"/>
    </source>
</evidence>
<comment type="similarity">
    <text evidence="6">Belongs to the inorganic phosphate transporter (PiT) (TC 2.A.20) family.</text>
</comment>
<evidence type="ECO:0000256" key="6">
    <source>
        <dbReference type="RuleBase" id="RU363058"/>
    </source>
</evidence>
<keyword evidence="4 6" id="KW-1133">Transmembrane helix</keyword>
<evidence type="ECO:0000256" key="2">
    <source>
        <dbReference type="ARBA" id="ARBA00022448"/>
    </source>
</evidence>